<sequence>MGWFSFSSSNKESSVSTVFPPSQQIEQRSHQSLNLPQGSDIATTLNQLSSQTGNDQEVKVKEIDNIQDKNEIEKTVESFVESYPISNMFVIDGEKDSKQSIICTTTDSGKTCLKLKMNSIQLFKIMQKQEYFCSLPDDINATYFECRKIK</sequence>
<name>A0A8H6F4D6_CANAX</name>
<reference evidence="2 3" key="1">
    <citation type="submission" date="2020-03" db="EMBL/GenBank/DDBJ databases">
        <title>FDA dAtabase for Regulatory Grade micrObial Sequences (FDA-ARGOS): Supporting development and validation of Infectious Disease Dx tests.</title>
        <authorList>
            <person name="Campos J."/>
            <person name="Goldberg B."/>
            <person name="Tallon L."/>
            <person name="Sadzewicz L."/>
            <person name="Vavikolanu K."/>
            <person name="Mehta A."/>
            <person name="Aluvathingal J."/>
            <person name="Nadendla S."/>
            <person name="Nandy P."/>
            <person name="Geyer C."/>
            <person name="Yan Y."/>
            <person name="Sichtig H."/>
        </authorList>
    </citation>
    <scope>NUCLEOTIDE SEQUENCE [LARGE SCALE GENOMIC DNA]</scope>
    <source>
        <strain evidence="2 3">FDAARGOS_656</strain>
    </source>
</reference>
<protein>
    <submittedName>
        <fullName evidence="2">Uncharacterized protein</fullName>
    </submittedName>
</protein>
<evidence type="ECO:0000256" key="1">
    <source>
        <dbReference type="SAM" id="MobiDB-lite"/>
    </source>
</evidence>
<comment type="caution">
    <text evidence="2">The sequence shown here is derived from an EMBL/GenBank/DDBJ whole genome shotgun (WGS) entry which is preliminary data.</text>
</comment>
<feature type="region of interest" description="Disordered" evidence="1">
    <location>
        <begin position="1"/>
        <end position="37"/>
    </location>
</feature>
<evidence type="ECO:0000313" key="2">
    <source>
        <dbReference type="EMBL" id="KAF6070858.1"/>
    </source>
</evidence>
<organism evidence="2 3">
    <name type="scientific">Candida albicans</name>
    <name type="common">Yeast</name>
    <dbReference type="NCBI Taxonomy" id="5476"/>
    <lineage>
        <taxon>Eukaryota</taxon>
        <taxon>Fungi</taxon>
        <taxon>Dikarya</taxon>
        <taxon>Ascomycota</taxon>
        <taxon>Saccharomycotina</taxon>
        <taxon>Pichiomycetes</taxon>
        <taxon>Debaryomycetaceae</taxon>
        <taxon>Candida/Lodderomyces clade</taxon>
        <taxon>Candida</taxon>
    </lineage>
</organism>
<accession>A0A8H6F4D6</accession>
<dbReference type="EMBL" id="JABWAD010000022">
    <property type="protein sequence ID" value="KAF6070858.1"/>
    <property type="molecule type" value="Genomic_DNA"/>
</dbReference>
<dbReference type="Proteomes" id="UP000536275">
    <property type="component" value="Unassembled WGS sequence"/>
</dbReference>
<feature type="compositionally biased region" description="Low complexity" evidence="1">
    <location>
        <begin position="1"/>
        <end position="16"/>
    </location>
</feature>
<dbReference type="AlphaFoldDB" id="A0A8H6F4D6"/>
<evidence type="ECO:0000313" key="3">
    <source>
        <dbReference type="Proteomes" id="UP000536275"/>
    </source>
</evidence>
<feature type="compositionally biased region" description="Polar residues" evidence="1">
    <location>
        <begin position="17"/>
        <end position="37"/>
    </location>
</feature>
<proteinExistence type="predicted"/>
<gene>
    <name evidence="2" type="ORF">FOB64_001928</name>
</gene>